<dbReference type="EMBL" id="JH725166">
    <property type="protein sequence ID" value="EJP65019.1"/>
    <property type="molecule type" value="Genomic_DNA"/>
</dbReference>
<dbReference type="RefSeq" id="XP_008599513.1">
    <property type="nucleotide sequence ID" value="XM_008601291.1"/>
</dbReference>
<dbReference type="Proteomes" id="UP000002762">
    <property type="component" value="Unassembled WGS sequence"/>
</dbReference>
<dbReference type="GeneID" id="19889206"/>
<name>J4KN36_BEAB2</name>
<dbReference type="HOGENOM" id="CLU_1481723_0_0_1"/>
<protein>
    <submittedName>
        <fullName evidence="2">Uncharacterized protein</fullName>
    </submittedName>
</protein>
<gene>
    <name evidence="2" type="ORF">BBA_06194</name>
</gene>
<feature type="compositionally biased region" description="Basic and acidic residues" evidence="1">
    <location>
        <begin position="93"/>
        <end position="103"/>
    </location>
</feature>
<accession>J4KN36</accession>
<evidence type="ECO:0000313" key="3">
    <source>
        <dbReference type="Proteomes" id="UP000002762"/>
    </source>
</evidence>
<keyword evidence="3" id="KW-1185">Reference proteome</keyword>
<feature type="region of interest" description="Disordered" evidence="1">
    <location>
        <begin position="93"/>
        <end position="182"/>
    </location>
</feature>
<sequence>MFGRPRSSISAISTTGNIVMQASWPGWKTSMPKHGKPAVFGIEELGNRLKGTEDAIDKYFRAMKKNIDALKNWRKQKKRAAWAREQIAAIATEQEKKAADERAAVAATAASPPDDKRKENGKRKRSGEDDEARSVSKKTRKSAEEQNRGLVTAEKQEQDESGATRRSARLVSGKTGKAASRS</sequence>
<dbReference type="InParanoid" id="J4KN36"/>
<proteinExistence type="predicted"/>
<organism evidence="2 3">
    <name type="scientific">Beauveria bassiana (strain ARSEF 2860)</name>
    <name type="common">White muscardine disease fungus</name>
    <name type="synonym">Tritirachium shiotae</name>
    <dbReference type="NCBI Taxonomy" id="655819"/>
    <lineage>
        <taxon>Eukaryota</taxon>
        <taxon>Fungi</taxon>
        <taxon>Dikarya</taxon>
        <taxon>Ascomycota</taxon>
        <taxon>Pezizomycotina</taxon>
        <taxon>Sordariomycetes</taxon>
        <taxon>Hypocreomycetidae</taxon>
        <taxon>Hypocreales</taxon>
        <taxon>Cordycipitaceae</taxon>
        <taxon>Beauveria</taxon>
    </lineage>
</organism>
<evidence type="ECO:0000313" key="2">
    <source>
        <dbReference type="EMBL" id="EJP65019.1"/>
    </source>
</evidence>
<dbReference type="AlphaFoldDB" id="J4KN36"/>
<evidence type="ECO:0000256" key="1">
    <source>
        <dbReference type="SAM" id="MobiDB-lite"/>
    </source>
</evidence>
<reference evidence="2 3" key="1">
    <citation type="journal article" date="2012" name="Sci. Rep.">
        <title>Genomic perspectives on the evolution of fungal entomopathogenicity in Beauveria bassiana.</title>
        <authorList>
            <person name="Xiao G."/>
            <person name="Ying S.H."/>
            <person name="Zheng P."/>
            <person name="Wang Z.L."/>
            <person name="Zhang S."/>
            <person name="Xie X.Q."/>
            <person name="Shang Y."/>
            <person name="St Leger R.J."/>
            <person name="Zhao G.P."/>
            <person name="Wang C."/>
            <person name="Feng M.G."/>
        </authorList>
    </citation>
    <scope>NUCLEOTIDE SEQUENCE [LARGE SCALE GENOMIC DNA]</scope>
    <source>
        <strain evidence="2 3">ARSEF 2860</strain>
    </source>
</reference>